<feature type="compositionally biased region" description="Polar residues" evidence="1">
    <location>
        <begin position="8"/>
        <end position="20"/>
    </location>
</feature>
<comment type="caution">
    <text evidence="2">The sequence shown here is derived from an EMBL/GenBank/DDBJ whole genome shotgun (WGS) entry which is preliminary data.</text>
</comment>
<dbReference type="SUPFAM" id="SSF49785">
    <property type="entry name" value="Galactose-binding domain-like"/>
    <property type="match status" value="1"/>
</dbReference>
<dbReference type="Proteomes" id="UP001634394">
    <property type="component" value="Unassembled WGS sequence"/>
</dbReference>
<sequence length="79" mass="8707">NVALGKPANQSSTYIGNSHWSDTDGFPYDASLAVDGKVETNFHNNSCSNTAAGKSSAWWELDLENLYFITTITIYQRSD</sequence>
<proteinExistence type="predicted"/>
<evidence type="ECO:0000313" key="2">
    <source>
        <dbReference type="EMBL" id="KAL3868045.1"/>
    </source>
</evidence>
<dbReference type="AlphaFoldDB" id="A0ABD3W640"/>
<dbReference type="InterPro" id="IPR008979">
    <property type="entry name" value="Galactose-bd-like_sf"/>
</dbReference>
<name>A0ABD3W640_SINWO</name>
<dbReference type="Pfam" id="PF22633">
    <property type="entry name" value="F5_F8_type_C_2"/>
    <property type="match status" value="1"/>
</dbReference>
<organism evidence="2 3">
    <name type="scientific">Sinanodonta woodiana</name>
    <name type="common">Chinese pond mussel</name>
    <name type="synonym">Anodonta woodiana</name>
    <dbReference type="NCBI Taxonomy" id="1069815"/>
    <lineage>
        <taxon>Eukaryota</taxon>
        <taxon>Metazoa</taxon>
        <taxon>Spiralia</taxon>
        <taxon>Lophotrochozoa</taxon>
        <taxon>Mollusca</taxon>
        <taxon>Bivalvia</taxon>
        <taxon>Autobranchia</taxon>
        <taxon>Heteroconchia</taxon>
        <taxon>Palaeoheterodonta</taxon>
        <taxon>Unionida</taxon>
        <taxon>Unionoidea</taxon>
        <taxon>Unionidae</taxon>
        <taxon>Unioninae</taxon>
        <taxon>Sinanodonta</taxon>
    </lineage>
</organism>
<evidence type="ECO:0008006" key="4">
    <source>
        <dbReference type="Google" id="ProtNLM"/>
    </source>
</evidence>
<keyword evidence="3" id="KW-1185">Reference proteome</keyword>
<dbReference type="EMBL" id="JBJQND010000008">
    <property type="protein sequence ID" value="KAL3868045.1"/>
    <property type="molecule type" value="Genomic_DNA"/>
</dbReference>
<feature type="region of interest" description="Disordered" evidence="1">
    <location>
        <begin position="1"/>
        <end position="22"/>
    </location>
</feature>
<protein>
    <recommendedName>
        <fullName evidence="4">Fucolectin tachylectin-4 pentraxin-1 domain-containing protein</fullName>
    </recommendedName>
</protein>
<feature type="non-terminal residue" evidence="2">
    <location>
        <position position="79"/>
    </location>
</feature>
<dbReference type="Gene3D" id="2.60.120.260">
    <property type="entry name" value="Galactose-binding domain-like"/>
    <property type="match status" value="1"/>
</dbReference>
<evidence type="ECO:0000313" key="3">
    <source>
        <dbReference type="Proteomes" id="UP001634394"/>
    </source>
</evidence>
<dbReference type="InterPro" id="IPR051941">
    <property type="entry name" value="BG_Antigen-Binding_Lectin"/>
</dbReference>
<evidence type="ECO:0000256" key="1">
    <source>
        <dbReference type="SAM" id="MobiDB-lite"/>
    </source>
</evidence>
<dbReference type="PANTHER" id="PTHR45713:SF6">
    <property type="entry name" value="F5_8 TYPE C DOMAIN-CONTAINING PROTEIN"/>
    <property type="match status" value="1"/>
</dbReference>
<dbReference type="PANTHER" id="PTHR45713">
    <property type="entry name" value="FTP DOMAIN-CONTAINING PROTEIN"/>
    <property type="match status" value="1"/>
</dbReference>
<feature type="non-terminal residue" evidence="2">
    <location>
        <position position="1"/>
    </location>
</feature>
<gene>
    <name evidence="2" type="ORF">ACJMK2_040884</name>
</gene>
<accession>A0ABD3W640</accession>
<reference evidence="2 3" key="1">
    <citation type="submission" date="2024-11" db="EMBL/GenBank/DDBJ databases">
        <title>Chromosome-level genome assembly of the freshwater bivalve Anodonta woodiana.</title>
        <authorList>
            <person name="Chen X."/>
        </authorList>
    </citation>
    <scope>NUCLEOTIDE SEQUENCE [LARGE SCALE GENOMIC DNA]</scope>
    <source>
        <strain evidence="2">MN2024</strain>
        <tissue evidence="2">Gills</tissue>
    </source>
</reference>